<organism evidence="1 2">
    <name type="scientific">Diphasiastrum complanatum</name>
    <name type="common">Issler's clubmoss</name>
    <name type="synonym">Lycopodium complanatum</name>
    <dbReference type="NCBI Taxonomy" id="34168"/>
    <lineage>
        <taxon>Eukaryota</taxon>
        <taxon>Viridiplantae</taxon>
        <taxon>Streptophyta</taxon>
        <taxon>Embryophyta</taxon>
        <taxon>Tracheophyta</taxon>
        <taxon>Lycopodiopsida</taxon>
        <taxon>Lycopodiales</taxon>
        <taxon>Lycopodiaceae</taxon>
        <taxon>Lycopodioideae</taxon>
        <taxon>Diphasiastrum</taxon>
    </lineage>
</organism>
<evidence type="ECO:0000313" key="1">
    <source>
        <dbReference type="EMBL" id="KAJ7564054.1"/>
    </source>
</evidence>
<name>A0ACC2EC16_DIPCM</name>
<proteinExistence type="predicted"/>
<dbReference type="Proteomes" id="UP001162992">
    <property type="component" value="Chromosome 3"/>
</dbReference>
<protein>
    <submittedName>
        <fullName evidence="1">Uncharacterized protein</fullName>
    </submittedName>
</protein>
<keyword evidence="2" id="KW-1185">Reference proteome</keyword>
<sequence>MSEHSESEIDNTPLLHDPIEEVRNYSKGQLHVEADGVIIEEVALTVSTTDYPSLPSLTFRTWTLGLISCAILSYLNTFFSYRMEPLTITAISAQIAALPVGHFMAATIPNKIMAVPFTTWRFSLNPGPFNVKEHVLITIFANAGSGFGSGPAYAIGIANIVKAFYKRSISFVACLLLVLTTGVHYSWPGSLFKLPIVFCFLLCPKINIQSLIVADLDES</sequence>
<dbReference type="EMBL" id="CM055094">
    <property type="protein sequence ID" value="KAJ7564054.1"/>
    <property type="molecule type" value="Genomic_DNA"/>
</dbReference>
<accession>A0ACC2EC16</accession>
<evidence type="ECO:0000313" key="2">
    <source>
        <dbReference type="Proteomes" id="UP001162992"/>
    </source>
</evidence>
<gene>
    <name evidence="1" type="ORF">O6H91_03G135000</name>
</gene>
<reference evidence="2" key="1">
    <citation type="journal article" date="2024" name="Proc. Natl. Acad. Sci. U.S.A.">
        <title>Extraordinary preservation of gene collinearity over three hundred million years revealed in homosporous lycophytes.</title>
        <authorList>
            <person name="Li C."/>
            <person name="Wickell D."/>
            <person name="Kuo L.Y."/>
            <person name="Chen X."/>
            <person name="Nie B."/>
            <person name="Liao X."/>
            <person name="Peng D."/>
            <person name="Ji J."/>
            <person name="Jenkins J."/>
            <person name="Williams M."/>
            <person name="Shu S."/>
            <person name="Plott C."/>
            <person name="Barry K."/>
            <person name="Rajasekar S."/>
            <person name="Grimwood J."/>
            <person name="Han X."/>
            <person name="Sun S."/>
            <person name="Hou Z."/>
            <person name="He W."/>
            <person name="Dai G."/>
            <person name="Sun C."/>
            <person name="Schmutz J."/>
            <person name="Leebens-Mack J.H."/>
            <person name="Li F.W."/>
            <person name="Wang L."/>
        </authorList>
    </citation>
    <scope>NUCLEOTIDE SEQUENCE [LARGE SCALE GENOMIC DNA]</scope>
    <source>
        <strain evidence="2">cv. PW_Plant_1</strain>
    </source>
</reference>
<comment type="caution">
    <text evidence="1">The sequence shown here is derived from an EMBL/GenBank/DDBJ whole genome shotgun (WGS) entry which is preliminary data.</text>
</comment>